<dbReference type="GO" id="GO:0005737">
    <property type="term" value="C:cytoplasm"/>
    <property type="evidence" value="ECO:0007669"/>
    <property type="project" value="TreeGrafter"/>
</dbReference>
<dbReference type="PANTHER" id="PTHR16557:SF2">
    <property type="entry name" value="NUCLEIC ACID DIOXYGENASE ALKBH1"/>
    <property type="match status" value="1"/>
</dbReference>
<dbReference type="KEGG" id="abas:ACPOL_0533"/>
<dbReference type="Proteomes" id="UP000253606">
    <property type="component" value="Chromosome"/>
</dbReference>
<accession>A0A2Z5FSV2</accession>
<dbReference type="NCBIfam" id="NF011930">
    <property type="entry name" value="PRK15401.1"/>
    <property type="match status" value="1"/>
</dbReference>
<comment type="similarity">
    <text evidence="1">Belongs to the alkB family.</text>
</comment>
<organism evidence="16 17">
    <name type="scientific">Acidisarcina polymorpha</name>
    <dbReference type="NCBI Taxonomy" id="2211140"/>
    <lineage>
        <taxon>Bacteria</taxon>
        <taxon>Pseudomonadati</taxon>
        <taxon>Acidobacteriota</taxon>
        <taxon>Terriglobia</taxon>
        <taxon>Terriglobales</taxon>
        <taxon>Acidobacteriaceae</taxon>
        <taxon>Acidisarcina</taxon>
    </lineage>
</organism>
<evidence type="ECO:0000256" key="4">
    <source>
        <dbReference type="ARBA" id="ARBA00022964"/>
    </source>
</evidence>
<evidence type="ECO:0000256" key="8">
    <source>
        <dbReference type="ARBA" id="ARBA00050106"/>
    </source>
</evidence>
<evidence type="ECO:0000256" key="1">
    <source>
        <dbReference type="ARBA" id="ARBA00007879"/>
    </source>
</evidence>
<keyword evidence="2 14" id="KW-0479">Metal-binding</keyword>
<keyword evidence="6 14" id="KW-0408">Iron</keyword>
<evidence type="ECO:0000256" key="10">
    <source>
        <dbReference type="ARBA" id="ARBA00066725"/>
    </source>
</evidence>
<evidence type="ECO:0000256" key="11">
    <source>
        <dbReference type="ARBA" id="ARBA00072243"/>
    </source>
</evidence>
<dbReference type="AlphaFoldDB" id="A0A2Z5FSV2"/>
<evidence type="ECO:0000259" key="15">
    <source>
        <dbReference type="PROSITE" id="PS51471"/>
    </source>
</evidence>
<comment type="cofactor">
    <cofactor evidence="14">
        <name>Fe(2+)</name>
        <dbReference type="ChEBI" id="CHEBI:29033"/>
    </cofactor>
    <text evidence="14">Binds 1 Fe(2+) ion per subunit.</text>
</comment>
<evidence type="ECO:0000313" key="17">
    <source>
        <dbReference type="Proteomes" id="UP000253606"/>
    </source>
</evidence>
<reference evidence="16 17" key="1">
    <citation type="journal article" date="2018" name="Front. Microbiol.">
        <title>Hydrolytic Capabilities as a Key to Environmental Success: Chitinolytic and Cellulolytic Acidobacteria From Acidic Sub-arctic Soils and Boreal Peatlands.</title>
        <authorList>
            <person name="Belova S.E."/>
            <person name="Ravin N.V."/>
            <person name="Pankratov T.A."/>
            <person name="Rakitin A.L."/>
            <person name="Ivanova A.A."/>
            <person name="Beletsky A.V."/>
            <person name="Mardanov A.V."/>
            <person name="Sinninghe Damste J.S."/>
            <person name="Dedysh S.N."/>
        </authorList>
    </citation>
    <scope>NUCLEOTIDE SEQUENCE [LARGE SCALE GENOMIC DNA]</scope>
    <source>
        <strain evidence="16 17">SBC82</strain>
    </source>
</reference>
<keyword evidence="17" id="KW-1185">Reference proteome</keyword>
<evidence type="ECO:0000256" key="13">
    <source>
        <dbReference type="ARBA" id="ARBA00082512"/>
    </source>
</evidence>
<dbReference type="InterPro" id="IPR004574">
    <property type="entry name" value="Alkb"/>
</dbReference>
<feature type="binding site" evidence="14">
    <location>
        <position position="143"/>
    </location>
    <ligand>
        <name>Fe cation</name>
        <dbReference type="ChEBI" id="CHEBI:24875"/>
        <note>catalytic</note>
    </ligand>
</feature>
<evidence type="ECO:0000313" key="16">
    <source>
        <dbReference type="EMBL" id="AXC09908.1"/>
    </source>
</evidence>
<dbReference type="EC" id="1.14.11.33" evidence="10"/>
<evidence type="ECO:0000256" key="3">
    <source>
        <dbReference type="ARBA" id="ARBA00022763"/>
    </source>
</evidence>
<feature type="binding site" evidence="14">
    <location>
        <position position="141"/>
    </location>
    <ligand>
        <name>Fe cation</name>
        <dbReference type="ChEBI" id="CHEBI:24875"/>
        <note>catalytic</note>
    </ligand>
</feature>
<dbReference type="Pfam" id="PF13532">
    <property type="entry name" value="2OG-FeII_Oxy_2"/>
    <property type="match status" value="1"/>
</dbReference>
<keyword evidence="3" id="KW-0227">DNA damage</keyword>
<dbReference type="Gene3D" id="2.60.120.590">
    <property type="entry name" value="Alpha-ketoglutarate-dependent dioxygenase AlkB-like"/>
    <property type="match status" value="1"/>
</dbReference>
<evidence type="ECO:0000256" key="5">
    <source>
        <dbReference type="ARBA" id="ARBA00023002"/>
    </source>
</evidence>
<dbReference type="InterPro" id="IPR037151">
    <property type="entry name" value="AlkB-like_sf"/>
</dbReference>
<dbReference type="GO" id="GO:0035513">
    <property type="term" value="P:oxidative RNA demethylation"/>
    <property type="evidence" value="ECO:0007669"/>
    <property type="project" value="TreeGrafter"/>
</dbReference>
<evidence type="ECO:0000256" key="12">
    <source>
        <dbReference type="ARBA" id="ARBA00080712"/>
    </source>
</evidence>
<dbReference type="InterPro" id="IPR005123">
    <property type="entry name" value="Oxoglu/Fe-dep_dioxygenase_dom"/>
</dbReference>
<feature type="binding site" evidence="14">
    <location>
        <position position="197"/>
    </location>
    <ligand>
        <name>Fe cation</name>
        <dbReference type="ChEBI" id="CHEBI:24875"/>
        <note>catalytic</note>
    </ligand>
</feature>
<comment type="function">
    <text evidence="9">Dioxygenase that repairs alkylated DNA and RNA containing 3-methylcytosine or 1-methyladenine by oxidative demethylation. Has highest activity towards 3-methylcytosine. Has lower activity towards alkylated DNA containing ethenoadenine, and no detectable activity towards 1-methylguanine or 3-methylthymine. Accepts double-stranded and single-stranded substrates. Requires molecular oxygen, alpha-ketoglutarate and iron. Provides extensive resistance to alkylating agents such as MMS and DMS (SN2 agents), but not to MMNG and MNU (SN1 agents).</text>
</comment>
<dbReference type="PANTHER" id="PTHR16557">
    <property type="entry name" value="ALKYLATED DNA REPAIR PROTEIN ALKB-RELATED"/>
    <property type="match status" value="1"/>
</dbReference>
<gene>
    <name evidence="16" type="ORF">ACPOL_0533</name>
</gene>
<dbReference type="GO" id="GO:0035516">
    <property type="term" value="F:broad specificity oxidative DNA demethylase activity"/>
    <property type="evidence" value="ECO:0007669"/>
    <property type="project" value="UniProtKB-EC"/>
</dbReference>
<dbReference type="FunFam" id="2.60.120.590:FF:000005">
    <property type="entry name" value="Alpha-ketoglutarate-dependent dioxygenase AlkB"/>
    <property type="match status" value="1"/>
</dbReference>
<sequence length="223" mass="24577">MPTRGVMNTSLFEMETAAPPSRDILGTGTAVLAGFALDAEEELLSSLKDVIERSPLRNMVTPSGFRMSVAMSNCGSLGWVTDRTGYRYDVIDPEANRPWPAMPTAFRHLAISAAEEAGFSNFIPDTCLINRYEPGARLSLHQDKNERDFTQPIVSVSLGLPATFLFGGLERGDKTQRIQVIHGDVLVWGGSARLRYHGIAPLKDGEHPRIGRVRYNLTFRNAS</sequence>
<evidence type="ECO:0000256" key="9">
    <source>
        <dbReference type="ARBA" id="ARBA00055649"/>
    </source>
</evidence>
<evidence type="ECO:0000256" key="6">
    <source>
        <dbReference type="ARBA" id="ARBA00023004"/>
    </source>
</evidence>
<dbReference type="EMBL" id="CP030840">
    <property type="protein sequence ID" value="AXC09908.1"/>
    <property type="molecule type" value="Genomic_DNA"/>
</dbReference>
<dbReference type="GO" id="GO:0035515">
    <property type="term" value="F:oxidative RNA demethylase activity"/>
    <property type="evidence" value="ECO:0007669"/>
    <property type="project" value="TreeGrafter"/>
</dbReference>
<evidence type="ECO:0000256" key="14">
    <source>
        <dbReference type="PIRSR" id="PIRSR604574-2"/>
    </source>
</evidence>
<keyword evidence="7" id="KW-0234">DNA repair</keyword>
<dbReference type="PROSITE" id="PS51471">
    <property type="entry name" value="FE2OG_OXY"/>
    <property type="match status" value="1"/>
</dbReference>
<proteinExistence type="inferred from homology"/>
<feature type="domain" description="Fe2OG dioxygenase" evidence="15">
    <location>
        <begin position="123"/>
        <end position="223"/>
    </location>
</feature>
<dbReference type="GO" id="GO:0006281">
    <property type="term" value="P:DNA repair"/>
    <property type="evidence" value="ECO:0007669"/>
    <property type="project" value="UniProtKB-KW"/>
</dbReference>
<keyword evidence="4" id="KW-0223">Dioxygenase</keyword>
<dbReference type="GO" id="GO:0008198">
    <property type="term" value="F:ferrous iron binding"/>
    <property type="evidence" value="ECO:0007669"/>
    <property type="project" value="TreeGrafter"/>
</dbReference>
<evidence type="ECO:0000256" key="2">
    <source>
        <dbReference type="ARBA" id="ARBA00022723"/>
    </source>
</evidence>
<dbReference type="InterPro" id="IPR027450">
    <property type="entry name" value="AlkB-like"/>
</dbReference>
<keyword evidence="5" id="KW-0560">Oxidoreductase</keyword>
<dbReference type="SUPFAM" id="SSF51197">
    <property type="entry name" value="Clavaminate synthase-like"/>
    <property type="match status" value="1"/>
</dbReference>
<evidence type="ECO:0000256" key="7">
    <source>
        <dbReference type="ARBA" id="ARBA00023204"/>
    </source>
</evidence>
<protein>
    <recommendedName>
        <fullName evidence="11">Alpha-ketoglutarate-dependent dioxygenase AlkB</fullName>
        <ecNumber evidence="10">1.14.11.33</ecNumber>
    </recommendedName>
    <alternativeName>
        <fullName evidence="12">Alkylated DNA repair protein AlkB</fullName>
    </alternativeName>
    <alternativeName>
        <fullName evidence="13">DNA oxidative demethylase AlkB</fullName>
    </alternativeName>
</protein>
<comment type="catalytic activity">
    <reaction evidence="8">
        <text>a methylated nucleobase within DNA + 2-oxoglutarate + O2 = a nucleobase within DNA + formaldehyde + succinate + CO2</text>
        <dbReference type="Rhea" id="RHEA:30299"/>
        <dbReference type="Rhea" id="RHEA-COMP:12192"/>
        <dbReference type="Rhea" id="RHEA-COMP:12193"/>
        <dbReference type="ChEBI" id="CHEBI:15379"/>
        <dbReference type="ChEBI" id="CHEBI:16526"/>
        <dbReference type="ChEBI" id="CHEBI:16810"/>
        <dbReference type="ChEBI" id="CHEBI:16842"/>
        <dbReference type="ChEBI" id="CHEBI:30031"/>
        <dbReference type="ChEBI" id="CHEBI:32875"/>
        <dbReference type="ChEBI" id="CHEBI:64428"/>
        <dbReference type="EC" id="1.14.11.33"/>
    </reaction>
</comment>
<name>A0A2Z5FSV2_9BACT</name>